<accession>A0A9P8LDM3</accession>
<feature type="compositionally biased region" description="Low complexity" evidence="1">
    <location>
        <begin position="431"/>
        <end position="447"/>
    </location>
</feature>
<dbReference type="EMBL" id="JAGHQM010000383">
    <property type="protein sequence ID" value="KAH0562244.1"/>
    <property type="molecule type" value="Genomic_DNA"/>
</dbReference>
<evidence type="ECO:0000256" key="1">
    <source>
        <dbReference type="SAM" id="MobiDB-lite"/>
    </source>
</evidence>
<feature type="compositionally biased region" description="Polar residues" evidence="1">
    <location>
        <begin position="243"/>
        <end position="253"/>
    </location>
</feature>
<feature type="compositionally biased region" description="Basic and acidic residues" evidence="1">
    <location>
        <begin position="119"/>
        <end position="148"/>
    </location>
</feature>
<feature type="compositionally biased region" description="Polar residues" evidence="1">
    <location>
        <begin position="466"/>
        <end position="507"/>
    </location>
</feature>
<name>A0A9P8LDM3_9PEZI</name>
<comment type="caution">
    <text evidence="2">The sequence shown here is derived from an EMBL/GenBank/DDBJ whole genome shotgun (WGS) entry which is preliminary data.</text>
</comment>
<feature type="compositionally biased region" description="Pro residues" evidence="1">
    <location>
        <begin position="628"/>
        <end position="645"/>
    </location>
</feature>
<feature type="compositionally biased region" description="Polar residues" evidence="1">
    <location>
        <begin position="651"/>
        <end position="660"/>
    </location>
</feature>
<feature type="compositionally biased region" description="Basic and acidic residues" evidence="1">
    <location>
        <begin position="299"/>
        <end position="323"/>
    </location>
</feature>
<feature type="region of interest" description="Disordered" evidence="1">
    <location>
        <begin position="1"/>
        <end position="675"/>
    </location>
</feature>
<feature type="compositionally biased region" description="Basic and acidic residues" evidence="1">
    <location>
        <begin position="254"/>
        <end position="292"/>
    </location>
</feature>
<evidence type="ECO:0000313" key="3">
    <source>
        <dbReference type="Proteomes" id="UP000750711"/>
    </source>
</evidence>
<dbReference type="AlphaFoldDB" id="A0A9P8LDM3"/>
<feature type="compositionally biased region" description="Polar residues" evidence="1">
    <location>
        <begin position="52"/>
        <end position="62"/>
    </location>
</feature>
<proteinExistence type="predicted"/>
<reference evidence="2" key="1">
    <citation type="submission" date="2021-03" db="EMBL/GenBank/DDBJ databases">
        <title>Comparative genomics and phylogenomic investigation of the class Geoglossomycetes provide insights into ecological specialization and systematics.</title>
        <authorList>
            <person name="Melie T."/>
            <person name="Pirro S."/>
            <person name="Miller A.N."/>
            <person name="Quandt A."/>
        </authorList>
    </citation>
    <scope>NUCLEOTIDE SEQUENCE</scope>
    <source>
        <strain evidence="2">CAQ_001_2017</strain>
    </source>
</reference>
<dbReference type="InterPro" id="IPR046784">
    <property type="entry name" value="Eap1"/>
</dbReference>
<protein>
    <submittedName>
        <fullName evidence="2">Uncharacterized protein</fullName>
    </submittedName>
</protein>
<feature type="compositionally biased region" description="Low complexity" evidence="1">
    <location>
        <begin position="538"/>
        <end position="550"/>
    </location>
</feature>
<organism evidence="2 3">
    <name type="scientific">Trichoglossum hirsutum</name>
    <dbReference type="NCBI Taxonomy" id="265104"/>
    <lineage>
        <taxon>Eukaryota</taxon>
        <taxon>Fungi</taxon>
        <taxon>Dikarya</taxon>
        <taxon>Ascomycota</taxon>
        <taxon>Pezizomycotina</taxon>
        <taxon>Geoglossomycetes</taxon>
        <taxon>Geoglossales</taxon>
        <taxon>Geoglossaceae</taxon>
        <taxon>Trichoglossum</taxon>
    </lineage>
</organism>
<feature type="compositionally biased region" description="Basic and acidic residues" evidence="1">
    <location>
        <begin position="189"/>
        <end position="231"/>
    </location>
</feature>
<feature type="compositionally biased region" description="Basic and acidic residues" evidence="1">
    <location>
        <begin position="332"/>
        <end position="350"/>
    </location>
</feature>
<feature type="compositionally biased region" description="Low complexity" evidence="1">
    <location>
        <begin position="574"/>
        <end position="587"/>
    </location>
</feature>
<dbReference type="Proteomes" id="UP000750711">
    <property type="component" value="Unassembled WGS sequence"/>
</dbReference>
<feature type="compositionally biased region" description="Polar residues" evidence="1">
    <location>
        <begin position="95"/>
        <end position="104"/>
    </location>
</feature>
<dbReference type="Pfam" id="PF20566">
    <property type="entry name" value="Eap1"/>
    <property type="match status" value="1"/>
</dbReference>
<feature type="compositionally biased region" description="Polar residues" evidence="1">
    <location>
        <begin position="34"/>
        <end position="44"/>
    </location>
</feature>
<keyword evidence="3" id="KW-1185">Reference proteome</keyword>
<feature type="compositionally biased region" description="Gly residues" evidence="1">
    <location>
        <begin position="741"/>
        <end position="752"/>
    </location>
</feature>
<feature type="region of interest" description="Disordered" evidence="1">
    <location>
        <begin position="741"/>
        <end position="786"/>
    </location>
</feature>
<gene>
    <name evidence="2" type="ORF">GP486_003056</name>
</gene>
<sequence>MGRQYTTKELLRLRESPLVRKPERLPPPEEWMGSQEQILQNHQSQRTKRGSNNKGDESSFSNELAARRPPLFDQGRHISRTSIPEDIVLGPPKTSFASATSVRNFSKPFDSPDRSSFSNHDDESPRTDHYNLREKFFKDRERSDRDAVGGRPGDLRSGGANARRGAREDGDEWASVKPRRSFGQDDEDRFGRRNGDRDRDNGKDGKERPTRNFDNHTRDKERDHDREDTVRRNLLGRGRSEPSWFNNENSASSKEAEGGRDNIREREWRDRHRTGDSRDWNRGSRTENRPEWMDSSGGDESKTHEKKQSHTMEEFQRWKERMKAGNGNAPLNEDKKKVTVGDETADDKSPETTTQKTESSEQKLDTPLVIETTEDKFFGLWNEPKQPSEDSGPDVSRASSKKEASRPSVGKSRFTSFFSPQDEPRGRGEAGTSLSQTSPPPGSSGDSSIEDKEGFQRILQMLGGTNIDTAPSAQQISIMTQKPSTQEVSHSQTSTNVSSPVQGPTQGQGLGYHNLGQDQPYPPRSRNSGGMQGLIGLQSPQAGPQGGQPQNRDSEFLFRLMQQSRPLSGPPHLPSLSGQPLLGNSQGLPPPPQISTGPIDMPRGKLHPGLSQGGGMFDDPSITGFQRPAPPHQAPREPNGPPSRPPGLENVPQQMWTNNPLGAPQSHHRQIAPPPGLNAQRGPPFAPFLPPPPGLPFQIPGMPPPNLPPPPGFFALNGMNGPPTGYPPLPFQPDGFMGMSGPGGHGGAGGPGVPQFPFTEGVNGANGRGAPPGQYGHMQQEHKRLV</sequence>
<evidence type="ECO:0000313" key="2">
    <source>
        <dbReference type="EMBL" id="KAH0562244.1"/>
    </source>
</evidence>
<feature type="compositionally biased region" description="Basic and acidic residues" evidence="1">
    <location>
        <begin position="9"/>
        <end position="27"/>
    </location>
</feature>